<dbReference type="GO" id="GO:0009245">
    <property type="term" value="P:lipid A biosynthetic process"/>
    <property type="evidence" value="ECO:0007669"/>
    <property type="project" value="UniProtKB-KW"/>
</dbReference>
<dbReference type="STRING" id="1528.SAMN04488579_11379"/>
<proteinExistence type="predicted"/>
<keyword evidence="2" id="KW-0441">Lipid A biosynthesis</keyword>
<dbReference type="AlphaFoldDB" id="A0A1H3GEK5"/>
<dbReference type="EMBL" id="FNOU01000013">
    <property type="protein sequence ID" value="SDY01487.1"/>
    <property type="molecule type" value="Genomic_DNA"/>
</dbReference>
<evidence type="ECO:0000313" key="7">
    <source>
        <dbReference type="Proteomes" id="UP000199652"/>
    </source>
</evidence>
<evidence type="ECO:0000256" key="1">
    <source>
        <dbReference type="ARBA" id="ARBA00022516"/>
    </source>
</evidence>
<keyword evidence="4" id="KW-0443">Lipid metabolism</keyword>
<dbReference type="PANTHER" id="PTHR43378:SF2">
    <property type="entry name" value="UDP-3-O-ACYLGLUCOSAMINE N-ACYLTRANSFERASE 1, MITOCHONDRIAL-RELATED"/>
    <property type="match status" value="1"/>
</dbReference>
<protein>
    <submittedName>
        <fullName evidence="6">UDP-3-O-[3-hydroxymyristoyl] glucosamine N-acyltransferase</fullName>
    </submittedName>
</protein>
<evidence type="ECO:0000256" key="5">
    <source>
        <dbReference type="ARBA" id="ARBA00023315"/>
    </source>
</evidence>
<keyword evidence="3 6" id="KW-0808">Transferase</keyword>
<name>A0A1H3GEK5_EUBBA</name>
<dbReference type="InterPro" id="IPR007691">
    <property type="entry name" value="LpxD"/>
</dbReference>
<gene>
    <name evidence="6" type="ORF">SAMN04488579_11379</name>
</gene>
<keyword evidence="5 6" id="KW-0012">Acyltransferase</keyword>
<evidence type="ECO:0000313" key="6">
    <source>
        <dbReference type="EMBL" id="SDY01487.1"/>
    </source>
</evidence>
<evidence type="ECO:0000256" key="2">
    <source>
        <dbReference type="ARBA" id="ARBA00022556"/>
    </source>
</evidence>
<dbReference type="GO" id="GO:0016410">
    <property type="term" value="F:N-acyltransferase activity"/>
    <property type="evidence" value="ECO:0007669"/>
    <property type="project" value="InterPro"/>
</dbReference>
<organism evidence="6 7">
    <name type="scientific">Eubacterium barkeri</name>
    <name type="common">Clostridium barkeri</name>
    <dbReference type="NCBI Taxonomy" id="1528"/>
    <lineage>
        <taxon>Bacteria</taxon>
        <taxon>Bacillati</taxon>
        <taxon>Bacillota</taxon>
        <taxon>Clostridia</taxon>
        <taxon>Eubacteriales</taxon>
        <taxon>Eubacteriaceae</taxon>
        <taxon>Eubacterium</taxon>
    </lineage>
</organism>
<dbReference type="Proteomes" id="UP000199652">
    <property type="component" value="Unassembled WGS sequence"/>
</dbReference>
<dbReference type="SUPFAM" id="SSF51161">
    <property type="entry name" value="Trimeric LpxA-like enzymes"/>
    <property type="match status" value="1"/>
</dbReference>
<evidence type="ECO:0000256" key="3">
    <source>
        <dbReference type="ARBA" id="ARBA00022679"/>
    </source>
</evidence>
<sequence>MKKIFEIDISKIVQDKKIYVYRVASLNKPKDNAVMFITKEYLKYVDSLYKCENCLLFWPKSEILPKEIQKRHAVIQCSDPRKEYCRFFYERHIVNYPIVDNYKVVNGAYIAESAKIGKRCTIFPGAYIGGETVIGDDVYIGSGTKLLGRISIGNNVIIRENSVLGADGLSTNRDENGKALTMPQFGGITIGDRVEIGALTVIGRGAIDDTVIKSGSKIDNSCFISHNVVLGEDTFVVGETIMFGSSSTGRQAYISGNSCIRDGIHIGEKSLVGMGSVVVKPVGDKKIVKGNPAK</sequence>
<keyword evidence="7" id="KW-1185">Reference proteome</keyword>
<dbReference type="InterPro" id="IPR011004">
    <property type="entry name" value="Trimer_LpxA-like_sf"/>
</dbReference>
<dbReference type="RefSeq" id="WP_090245576.1">
    <property type="nucleotide sequence ID" value="NZ_FNOU01000013.1"/>
</dbReference>
<dbReference type="Gene3D" id="2.160.10.10">
    <property type="entry name" value="Hexapeptide repeat proteins"/>
    <property type="match status" value="1"/>
</dbReference>
<dbReference type="PANTHER" id="PTHR43378">
    <property type="entry name" value="UDP-3-O-ACYLGLUCOSAMINE N-ACYLTRANSFERASE"/>
    <property type="match status" value="1"/>
</dbReference>
<reference evidence="7" key="1">
    <citation type="submission" date="2016-10" db="EMBL/GenBank/DDBJ databases">
        <authorList>
            <person name="Varghese N."/>
            <person name="Submissions S."/>
        </authorList>
    </citation>
    <scope>NUCLEOTIDE SEQUENCE [LARGE SCALE GENOMIC DNA]</scope>
    <source>
        <strain evidence="7">VPI 5359</strain>
    </source>
</reference>
<dbReference type="GO" id="GO:0016020">
    <property type="term" value="C:membrane"/>
    <property type="evidence" value="ECO:0007669"/>
    <property type="project" value="GOC"/>
</dbReference>
<keyword evidence="1" id="KW-0444">Lipid biosynthesis</keyword>
<dbReference type="InterPro" id="IPR001451">
    <property type="entry name" value="Hexapep"/>
</dbReference>
<evidence type="ECO:0000256" key="4">
    <source>
        <dbReference type="ARBA" id="ARBA00023098"/>
    </source>
</evidence>
<dbReference type="Pfam" id="PF00132">
    <property type="entry name" value="Hexapep"/>
    <property type="match status" value="1"/>
</dbReference>
<accession>A0A1H3GEK5</accession>
<dbReference type="CDD" id="cd03352">
    <property type="entry name" value="LbH_LpxD"/>
    <property type="match status" value="1"/>
</dbReference>
<dbReference type="OrthoDB" id="9784739at2"/>